<dbReference type="InterPro" id="IPR047127">
    <property type="entry name" value="MutT-like"/>
</dbReference>
<keyword evidence="5" id="KW-0479">Metal-binding</keyword>
<accession>A0A382DDK0</accession>
<dbReference type="GO" id="GO:0044716">
    <property type="term" value="F:8-oxo-GDP phosphatase activity"/>
    <property type="evidence" value="ECO:0007669"/>
    <property type="project" value="TreeGrafter"/>
</dbReference>
<dbReference type="SUPFAM" id="SSF55811">
    <property type="entry name" value="Nudix"/>
    <property type="match status" value="1"/>
</dbReference>
<keyword evidence="6" id="KW-0227">DNA damage</keyword>
<dbReference type="InterPro" id="IPR015797">
    <property type="entry name" value="NUDIX_hydrolase-like_dom_sf"/>
</dbReference>
<dbReference type="GO" id="GO:0044715">
    <property type="term" value="F:8-oxo-dGDP phosphatase activity"/>
    <property type="evidence" value="ECO:0007669"/>
    <property type="project" value="TreeGrafter"/>
</dbReference>
<dbReference type="GO" id="GO:0008413">
    <property type="term" value="F:8-oxo-7,8-dihydroguanosine triphosphate pyrophosphatase activity"/>
    <property type="evidence" value="ECO:0007669"/>
    <property type="project" value="TreeGrafter"/>
</dbReference>
<dbReference type="Pfam" id="PF00293">
    <property type="entry name" value="NUDIX"/>
    <property type="match status" value="1"/>
</dbReference>
<dbReference type="EC" id="3.6.1.55" evidence="11"/>
<dbReference type="GO" id="GO:0035539">
    <property type="term" value="F:8-oxo-7,8-dihydrodeoxyguanosine triphosphate pyrophosphatase activity"/>
    <property type="evidence" value="ECO:0007669"/>
    <property type="project" value="UniProtKB-EC"/>
</dbReference>
<dbReference type="PANTHER" id="PTHR47707:SF1">
    <property type="entry name" value="NUDIX HYDROLASE FAMILY PROTEIN"/>
    <property type="match status" value="1"/>
</dbReference>
<dbReference type="EMBL" id="UINC01038561">
    <property type="protein sequence ID" value="SVB35751.1"/>
    <property type="molecule type" value="Genomic_DNA"/>
</dbReference>
<evidence type="ECO:0000256" key="3">
    <source>
        <dbReference type="ARBA" id="ARBA00022457"/>
    </source>
</evidence>
<dbReference type="InterPro" id="IPR000086">
    <property type="entry name" value="NUDIX_hydrolase_dom"/>
</dbReference>
<comment type="cofactor">
    <cofactor evidence="1">
        <name>Mg(2+)</name>
        <dbReference type="ChEBI" id="CHEBI:18420"/>
    </cofactor>
</comment>
<keyword evidence="7" id="KW-0378">Hydrolase</keyword>
<reference evidence="13" key="1">
    <citation type="submission" date="2018-05" db="EMBL/GenBank/DDBJ databases">
        <authorList>
            <person name="Lanie J.A."/>
            <person name="Ng W.-L."/>
            <person name="Kazmierczak K.M."/>
            <person name="Andrzejewski T.M."/>
            <person name="Davidsen T.M."/>
            <person name="Wayne K.J."/>
            <person name="Tettelin H."/>
            <person name="Glass J.I."/>
            <person name="Rusch D."/>
            <person name="Podicherti R."/>
            <person name="Tsui H.-C.T."/>
            <person name="Winkler M.E."/>
        </authorList>
    </citation>
    <scope>NUCLEOTIDE SEQUENCE</scope>
</reference>
<dbReference type="PANTHER" id="PTHR47707">
    <property type="entry name" value="8-OXO-DGTP DIPHOSPHATASE"/>
    <property type="match status" value="1"/>
</dbReference>
<evidence type="ECO:0000256" key="9">
    <source>
        <dbReference type="ARBA" id="ARBA00023204"/>
    </source>
</evidence>
<dbReference type="Gene3D" id="3.90.79.10">
    <property type="entry name" value="Nucleoside Triphosphate Pyrophosphohydrolase"/>
    <property type="match status" value="1"/>
</dbReference>
<comment type="similarity">
    <text evidence="2">Belongs to the Nudix hydrolase family.</text>
</comment>
<gene>
    <name evidence="13" type="ORF">METZ01_LOCUS188605</name>
</gene>
<keyword evidence="3" id="KW-0515">Mutator protein</keyword>
<evidence type="ECO:0000259" key="12">
    <source>
        <dbReference type="Pfam" id="PF00293"/>
    </source>
</evidence>
<evidence type="ECO:0000256" key="2">
    <source>
        <dbReference type="ARBA" id="ARBA00005582"/>
    </source>
</evidence>
<proteinExistence type="inferred from homology"/>
<dbReference type="GO" id="GO:0046872">
    <property type="term" value="F:metal ion binding"/>
    <property type="evidence" value="ECO:0007669"/>
    <property type="project" value="UniProtKB-KW"/>
</dbReference>
<keyword evidence="4" id="KW-0235">DNA replication</keyword>
<evidence type="ECO:0000256" key="6">
    <source>
        <dbReference type="ARBA" id="ARBA00022763"/>
    </source>
</evidence>
<evidence type="ECO:0000256" key="11">
    <source>
        <dbReference type="ARBA" id="ARBA00038905"/>
    </source>
</evidence>
<evidence type="ECO:0000256" key="1">
    <source>
        <dbReference type="ARBA" id="ARBA00001946"/>
    </source>
</evidence>
<feature type="domain" description="Nudix hydrolase" evidence="12">
    <location>
        <begin position="44"/>
        <end position="106"/>
    </location>
</feature>
<sequence length="178" mass="20257">MSIDLPQIGPRKIVYEDDYQQLYKVSADFGEFSKEYVVRDSGKRAGIVAVRDEQILLVRQYRLLINDLSWEIPGGKVEVDETPSQAAIRECKEEAGVLCNDLKPLINFHLGLDTLLNPTFIFYSNDVTQITGDHVNPREVVLQQWISGKKCLDMINEGTIQDSLTIIALLSYMNLDRH</sequence>
<evidence type="ECO:0000313" key="13">
    <source>
        <dbReference type="EMBL" id="SVB35751.1"/>
    </source>
</evidence>
<keyword evidence="9" id="KW-0234">DNA repair</keyword>
<dbReference type="AlphaFoldDB" id="A0A382DDK0"/>
<protein>
    <recommendedName>
        <fullName evidence="11">8-oxo-dGTP diphosphatase</fullName>
        <ecNumber evidence="11">3.6.1.55</ecNumber>
    </recommendedName>
</protein>
<name>A0A382DDK0_9ZZZZ</name>
<evidence type="ECO:0000256" key="10">
    <source>
        <dbReference type="ARBA" id="ARBA00035861"/>
    </source>
</evidence>
<evidence type="ECO:0000256" key="4">
    <source>
        <dbReference type="ARBA" id="ARBA00022705"/>
    </source>
</evidence>
<evidence type="ECO:0000256" key="7">
    <source>
        <dbReference type="ARBA" id="ARBA00022801"/>
    </source>
</evidence>
<evidence type="ECO:0000256" key="8">
    <source>
        <dbReference type="ARBA" id="ARBA00022842"/>
    </source>
</evidence>
<evidence type="ECO:0000256" key="5">
    <source>
        <dbReference type="ARBA" id="ARBA00022723"/>
    </source>
</evidence>
<comment type="catalytic activity">
    <reaction evidence="10">
        <text>8-oxo-dGTP + H2O = 8-oxo-dGMP + diphosphate + H(+)</text>
        <dbReference type="Rhea" id="RHEA:31575"/>
        <dbReference type="ChEBI" id="CHEBI:15377"/>
        <dbReference type="ChEBI" id="CHEBI:15378"/>
        <dbReference type="ChEBI" id="CHEBI:33019"/>
        <dbReference type="ChEBI" id="CHEBI:63224"/>
        <dbReference type="ChEBI" id="CHEBI:77896"/>
        <dbReference type="EC" id="3.6.1.55"/>
    </reaction>
</comment>
<organism evidence="13">
    <name type="scientific">marine metagenome</name>
    <dbReference type="NCBI Taxonomy" id="408172"/>
    <lineage>
        <taxon>unclassified sequences</taxon>
        <taxon>metagenomes</taxon>
        <taxon>ecological metagenomes</taxon>
    </lineage>
</organism>
<dbReference type="GO" id="GO:0006281">
    <property type="term" value="P:DNA repair"/>
    <property type="evidence" value="ECO:0007669"/>
    <property type="project" value="UniProtKB-KW"/>
</dbReference>
<dbReference type="PRINTS" id="PR00502">
    <property type="entry name" value="NUDIXFAMILY"/>
</dbReference>
<dbReference type="GO" id="GO:0006260">
    <property type="term" value="P:DNA replication"/>
    <property type="evidence" value="ECO:0007669"/>
    <property type="project" value="UniProtKB-KW"/>
</dbReference>
<keyword evidence="8" id="KW-0460">Magnesium</keyword>
<dbReference type="InterPro" id="IPR020476">
    <property type="entry name" value="Nudix_hydrolase"/>
</dbReference>
<dbReference type="CDD" id="cd03424">
    <property type="entry name" value="NUDIX_ADPRase_Nudt5_UGPPase_Nudt14"/>
    <property type="match status" value="1"/>
</dbReference>